<proteinExistence type="predicted"/>
<evidence type="ECO:0000313" key="4">
    <source>
        <dbReference type="Proteomes" id="UP001151760"/>
    </source>
</evidence>
<dbReference type="PROSITE" id="PS50158">
    <property type="entry name" value="ZF_CCHC"/>
    <property type="match status" value="1"/>
</dbReference>
<dbReference type="SUPFAM" id="SSF57756">
    <property type="entry name" value="Retrovirus zinc finger-like domains"/>
    <property type="match status" value="1"/>
</dbReference>
<feature type="domain" description="CCHC-type" evidence="2">
    <location>
        <begin position="218"/>
        <end position="230"/>
    </location>
</feature>
<evidence type="ECO:0000259" key="2">
    <source>
        <dbReference type="PROSITE" id="PS50158"/>
    </source>
</evidence>
<organism evidence="3 4">
    <name type="scientific">Tanacetum coccineum</name>
    <dbReference type="NCBI Taxonomy" id="301880"/>
    <lineage>
        <taxon>Eukaryota</taxon>
        <taxon>Viridiplantae</taxon>
        <taxon>Streptophyta</taxon>
        <taxon>Embryophyta</taxon>
        <taxon>Tracheophyta</taxon>
        <taxon>Spermatophyta</taxon>
        <taxon>Magnoliopsida</taxon>
        <taxon>eudicotyledons</taxon>
        <taxon>Gunneridae</taxon>
        <taxon>Pentapetalae</taxon>
        <taxon>asterids</taxon>
        <taxon>campanulids</taxon>
        <taxon>Asterales</taxon>
        <taxon>Asteraceae</taxon>
        <taxon>Asteroideae</taxon>
        <taxon>Anthemideae</taxon>
        <taxon>Anthemidinae</taxon>
        <taxon>Tanacetum</taxon>
    </lineage>
</organism>
<evidence type="ECO:0000313" key="3">
    <source>
        <dbReference type="EMBL" id="GJT92666.1"/>
    </source>
</evidence>
<gene>
    <name evidence="3" type="ORF">Tco_1081511</name>
</gene>
<name>A0ABQ5HYX0_9ASTR</name>
<sequence>MLCYLAGMEPYYLKCIKDDPFQPKTADGDAKPESQWTPNERRVVIQDQRLKSIIMSCLSDDIIKSVISCVSAKETWTNLVHGFEGLSPLKVSHKPTPAIRPNDGVNLSKHEIKVGFVNSLPEKWLTFSQGLRNANHTQTLDLADIYGSTAISTVFFSNNVIQDFQENSDDEVDKRSSEEYLRDLDIEYQERALLANSKRFIKRRNNFSGQKANENTECYKCGNKGHFARDYFSKTSKPSYKSPVNIYSSVSKGFQPKFTPKLIQSFSNSNCQADPKF</sequence>
<dbReference type="Gene3D" id="4.10.60.10">
    <property type="entry name" value="Zinc finger, CCHC-type"/>
    <property type="match status" value="1"/>
</dbReference>
<dbReference type="InterPro" id="IPR001878">
    <property type="entry name" value="Znf_CCHC"/>
</dbReference>
<keyword evidence="1" id="KW-0479">Metal-binding</keyword>
<dbReference type="EMBL" id="BQNB010020131">
    <property type="protein sequence ID" value="GJT92666.1"/>
    <property type="molecule type" value="Genomic_DNA"/>
</dbReference>
<dbReference type="Pfam" id="PF00098">
    <property type="entry name" value="zf-CCHC"/>
    <property type="match status" value="1"/>
</dbReference>
<reference evidence="3" key="2">
    <citation type="submission" date="2022-01" db="EMBL/GenBank/DDBJ databases">
        <authorList>
            <person name="Yamashiro T."/>
            <person name="Shiraishi A."/>
            <person name="Satake H."/>
            <person name="Nakayama K."/>
        </authorList>
    </citation>
    <scope>NUCLEOTIDE SEQUENCE</scope>
</reference>
<reference evidence="3" key="1">
    <citation type="journal article" date="2022" name="Int. J. Mol. Sci.">
        <title>Draft Genome of Tanacetum Coccineum: Genomic Comparison of Closely Related Tanacetum-Family Plants.</title>
        <authorList>
            <person name="Yamashiro T."/>
            <person name="Shiraishi A."/>
            <person name="Nakayama K."/>
            <person name="Satake H."/>
        </authorList>
    </citation>
    <scope>NUCLEOTIDE SEQUENCE</scope>
</reference>
<dbReference type="Proteomes" id="UP001151760">
    <property type="component" value="Unassembled WGS sequence"/>
</dbReference>
<keyword evidence="4" id="KW-1185">Reference proteome</keyword>
<accession>A0ABQ5HYX0</accession>
<dbReference type="InterPro" id="IPR036875">
    <property type="entry name" value="Znf_CCHC_sf"/>
</dbReference>
<evidence type="ECO:0000256" key="1">
    <source>
        <dbReference type="PROSITE-ProRule" id="PRU00047"/>
    </source>
</evidence>
<comment type="caution">
    <text evidence="3">The sequence shown here is derived from an EMBL/GenBank/DDBJ whole genome shotgun (WGS) entry which is preliminary data.</text>
</comment>
<keyword evidence="1" id="KW-0862">Zinc</keyword>
<protein>
    <submittedName>
        <fullName evidence="3">Retrovirus-related pol polyprotein from transposon TNT 1-94</fullName>
    </submittedName>
</protein>
<keyword evidence="1" id="KW-0863">Zinc-finger</keyword>